<dbReference type="Proteomes" id="UP000182649">
    <property type="component" value="Unassembled WGS sequence"/>
</dbReference>
<evidence type="ECO:0000313" key="2">
    <source>
        <dbReference type="EMBL" id="SFU39597.1"/>
    </source>
</evidence>
<organism evidence="2 3">
    <name type="scientific">Nitrosospira multiformis</name>
    <dbReference type="NCBI Taxonomy" id="1231"/>
    <lineage>
        <taxon>Bacteria</taxon>
        <taxon>Pseudomonadati</taxon>
        <taxon>Pseudomonadota</taxon>
        <taxon>Betaproteobacteria</taxon>
        <taxon>Nitrosomonadales</taxon>
        <taxon>Nitrosomonadaceae</taxon>
        <taxon>Nitrosospira</taxon>
    </lineage>
</organism>
<evidence type="ECO:0000256" key="1">
    <source>
        <dbReference type="SAM" id="MobiDB-lite"/>
    </source>
</evidence>
<proteinExistence type="predicted"/>
<reference evidence="2 3" key="1">
    <citation type="submission" date="2016-10" db="EMBL/GenBank/DDBJ databases">
        <authorList>
            <person name="de Groot N.N."/>
        </authorList>
    </citation>
    <scope>NUCLEOTIDE SEQUENCE [LARGE SCALE GENOMIC DNA]</scope>
    <source>
        <strain evidence="2 3">Nl14</strain>
    </source>
</reference>
<gene>
    <name evidence="2" type="ORF">SAMN05216417_102212</name>
</gene>
<name>A0A1I7FTW8_9PROT</name>
<feature type="region of interest" description="Disordered" evidence="1">
    <location>
        <begin position="84"/>
        <end position="106"/>
    </location>
</feature>
<accession>A0A1I7FTW8</accession>
<dbReference type="AlphaFoldDB" id="A0A1I7FTW8"/>
<evidence type="ECO:0000313" key="3">
    <source>
        <dbReference type="Proteomes" id="UP000182649"/>
    </source>
</evidence>
<dbReference type="EMBL" id="FPBZ01000002">
    <property type="protein sequence ID" value="SFU39597.1"/>
    <property type="molecule type" value="Genomic_DNA"/>
</dbReference>
<dbReference type="OrthoDB" id="7876422at2"/>
<sequence length="106" mass="11964">MNEETVKEGKNKQEVIPVPTLDCDAYRADLIDFDLTTEQENELLSILWDIMRTMCDLNLDMDAVQMIMPTFLYAALNEEKDESVKAAQSFNESADAGNSKRSKPNG</sequence>
<protein>
    <submittedName>
        <fullName evidence="2">Uncharacterized protein</fullName>
    </submittedName>
</protein>
<dbReference type="RefSeq" id="WP_143104276.1">
    <property type="nucleotide sequence ID" value="NZ_FPBZ01000002.1"/>
</dbReference>